<dbReference type="PANTHER" id="PTHR36985:SF1">
    <property type="entry name" value="TRANSLOCATION AND ASSEMBLY MODULE SUBUNIT TAMB"/>
    <property type="match status" value="1"/>
</dbReference>
<proteinExistence type="predicted"/>
<dbReference type="InterPro" id="IPR007452">
    <property type="entry name" value="TamB_C"/>
</dbReference>
<accession>D0MG46</accession>
<evidence type="ECO:0000256" key="2">
    <source>
        <dbReference type="ARBA" id="ARBA00022692"/>
    </source>
</evidence>
<organism evidence="6 7">
    <name type="scientific">Rhodothermus marinus (strain ATCC 43812 / DSM 4252 / R-10)</name>
    <name type="common">Rhodothermus obamensis</name>
    <dbReference type="NCBI Taxonomy" id="518766"/>
    <lineage>
        <taxon>Bacteria</taxon>
        <taxon>Pseudomonadati</taxon>
        <taxon>Rhodothermota</taxon>
        <taxon>Rhodothermia</taxon>
        <taxon>Rhodothermales</taxon>
        <taxon>Rhodothermaceae</taxon>
        <taxon>Rhodothermus</taxon>
    </lineage>
</organism>
<protein>
    <recommendedName>
        <fullName evidence="5">Translocation and assembly module TamB C-terminal domain-containing protein</fullName>
    </recommendedName>
</protein>
<name>D0MG46_RHOM4</name>
<sequence length="1705" mass="187557">MEPTPSITPARRWLRRIGWALLGLIGTPIVLVGLLLLVLQTSWGAEQVRRLIERQVNAQLQGGRLEIGALRGNFVRTLALYDLALRDTSGRALLALDSLEIAYVPEALLFDRRVHLRRVRLIRPRLELTQQPDSTWDLLRLFGTAPDTTAKETEAGVAQDVWIDHLALRDGTAALHFYTPRADSTWHLHRLDVQLDTLRLPPEGWPAFSVRTLEAVLQPPGAPDSVHVLTRLALRERHFRLDTLHIWSARSRVTGGGTLMLPADTGQIEAVQFRLEAQPLALYDLTPFVAVPDPGRTLAGFVTVQGSGRLLQAQAELRTGTGGELALSATFTPLLDDSVRYRADVQVRRLDPAFFGGPAGRLDLQLRADLQGPSLEALDGEARLDVSEARLGAYRLDSTRLQVRFVEGEGRLTAQTGLRGARLQLDGRGCPFDPTPTYRLDGVLQNLNPARFLADTSWTGQLNLAFQLEGEGATRLDGRLMLQPSRLNRAAIDSGQLAVHRRGDTLRFALEATLAGGRLQGRGRLAGASTPSYEVEPFVLERIDVAALLGDTLHSAVSGRLRLRGSGTAPEALRLEATLDLDSLVYGTYRLAPVRVPVRMDRGLLTATPEIGLDEGHVAFRLQGRPMARRPRWQIDRGRLERVNLAAVIPDWSSVLNGSFEGFYRGATLADAEGELTLLLEDSRLNAQPLETATLEATLQRGLLTLVTRAAWPDGSLQLEARADSLTTTPVYTIERLVFRGVDLAAWAGQARPRTRLNGVLTLHGRGTEPRTMQLATRMRLDASQVSERPVSGQFRVTAVAGRWQLGGQMGVADGQARFDARLLLDGSTPRYALTLTAEQLDPMPLLGIDTISARLSLEAELEGEGFDPATMQACGRLQSDGAHLDALAVDRLDARFSMAEGLLRLDTLRLESNVATAQGGGQVALVDPEGVRMSELTLQVQLHRLQPLRRLVGARLLALDGGRIEARAYGRPGQLRFEGSWTLQNLIYDELRLVELEGRTAGELDRQRRLSKAELRSQVHLLTLGTFQVEDARAELRYDGRQADYELRLDVDRRHTARLEGQVLPTEQEIRLTRLDMRLHDARWRLLQPATFTYGEAYRIQGLLLYTEAQDQQLAADGVIDPDGTQSFVLTLERFRLETVTDLFDLAGLGGALSGTVDLTGPAAAPRLGGQLLLDLTSEGQPVGDLQLDLQYDSLRLQVNARLQHRADASTMTLRGTVPMDLRLQVPPDAPPFDPNQASLDLTLAADTFAIAWIQPFLDPEILRDVRGRLAGRVHIGGTLAAPSLDGQARLFDGAVYLPELGVTYRDIRAEARMEGNRIILTSFALHSGGRLTGGGTVELEALTLGTLDLRMRARSFLAADNRAYRTVLSGTLRLAGTTERPEIEGDLQVVSADIYLIEQTTVADLEPVQLTEADLQMLRQYFGVRITEEDTTTFDFYEASRMRLDLRMERDVWLRSNANPEMNIQFTGTLTVQKEPYQDLQLFGTIEVIPERSYIVQFGKRFEITEGTLSFNGPADDPELNLKARYVVPSREDQSSQVTILLSVSGRLERLNLEFSSENPSGLELPDIISYIVFGRPAGQALASLAPGSNGAGGGLLGRGAGLALGQLAGVVEGLAGEELGLDVVEIEPDGLQGAKLTVGKYVSPRLFAAVSRPIAFGNNAATQRTEVYTEFTVEYTIFDAMIVRVTSQGTTMRINLLWRYAY</sequence>
<gene>
    <name evidence="6" type="ordered locus">Rmar_0704</name>
</gene>
<keyword evidence="3" id="KW-1133">Transmembrane helix</keyword>
<dbReference type="OrthoDB" id="9811276at2"/>
<dbReference type="EMBL" id="CP001807">
    <property type="protein sequence ID" value="ACY47602.1"/>
    <property type="molecule type" value="Genomic_DNA"/>
</dbReference>
<keyword evidence="2" id="KW-0812">Transmembrane</keyword>
<dbReference type="Proteomes" id="UP000002221">
    <property type="component" value="Chromosome"/>
</dbReference>
<feature type="domain" description="Translocation and assembly module TamB C-terminal" evidence="5">
    <location>
        <begin position="1329"/>
        <end position="1705"/>
    </location>
</feature>
<evidence type="ECO:0000313" key="7">
    <source>
        <dbReference type="Proteomes" id="UP000002221"/>
    </source>
</evidence>
<keyword evidence="7" id="KW-1185">Reference proteome</keyword>
<dbReference type="GO" id="GO:0009306">
    <property type="term" value="P:protein secretion"/>
    <property type="evidence" value="ECO:0007669"/>
    <property type="project" value="InterPro"/>
</dbReference>
<evidence type="ECO:0000256" key="3">
    <source>
        <dbReference type="ARBA" id="ARBA00022989"/>
    </source>
</evidence>
<dbReference type="KEGG" id="rmr:Rmar_0704"/>
<dbReference type="STRING" id="518766.Rmar_0704"/>
<dbReference type="eggNOG" id="COG2911">
    <property type="taxonomic scope" value="Bacteria"/>
</dbReference>
<keyword evidence="4" id="KW-0472">Membrane</keyword>
<evidence type="ECO:0000256" key="4">
    <source>
        <dbReference type="ARBA" id="ARBA00023136"/>
    </source>
</evidence>
<dbReference type="RefSeq" id="WP_012843214.1">
    <property type="nucleotide sequence ID" value="NC_013501.1"/>
</dbReference>
<dbReference type="Pfam" id="PF04357">
    <property type="entry name" value="TamB"/>
    <property type="match status" value="1"/>
</dbReference>
<evidence type="ECO:0000259" key="5">
    <source>
        <dbReference type="Pfam" id="PF04357"/>
    </source>
</evidence>
<reference evidence="6 7" key="1">
    <citation type="journal article" date="2009" name="Stand. Genomic Sci.">
        <title>Complete genome sequence of Rhodothermus marinus type strain (R-10).</title>
        <authorList>
            <person name="Nolan M."/>
            <person name="Tindall B.J."/>
            <person name="Pomrenke H."/>
            <person name="Lapidus A."/>
            <person name="Copeland A."/>
            <person name="Glavina Del Rio T."/>
            <person name="Lucas S."/>
            <person name="Chen F."/>
            <person name="Tice H."/>
            <person name="Cheng J.F."/>
            <person name="Saunders E."/>
            <person name="Han C."/>
            <person name="Bruce D."/>
            <person name="Goodwin L."/>
            <person name="Chain P."/>
            <person name="Pitluck S."/>
            <person name="Ovchinikova G."/>
            <person name="Pati A."/>
            <person name="Ivanova N."/>
            <person name="Mavromatis K."/>
            <person name="Chen A."/>
            <person name="Palaniappan K."/>
            <person name="Land M."/>
            <person name="Hauser L."/>
            <person name="Chang Y.J."/>
            <person name="Jeffries C.D."/>
            <person name="Brettin T."/>
            <person name="Goker M."/>
            <person name="Bristow J."/>
            <person name="Eisen J.A."/>
            <person name="Markowitz V."/>
            <person name="Hugenholtz P."/>
            <person name="Kyrpides N.C."/>
            <person name="Klenk H.P."/>
            <person name="Detter J.C."/>
        </authorList>
    </citation>
    <scope>NUCLEOTIDE SEQUENCE [LARGE SCALE GENOMIC DNA]</scope>
    <source>
        <strain evidence="7">ATCC 43812 / DSM 4252 / R-10</strain>
    </source>
</reference>
<comment type="subcellular location">
    <subcellularLocation>
        <location evidence="1">Membrane</location>
        <topology evidence="1">Single-pass membrane protein</topology>
    </subcellularLocation>
</comment>
<dbReference type="HOGENOM" id="CLU_241239_0_0_10"/>
<evidence type="ECO:0000313" key="6">
    <source>
        <dbReference type="EMBL" id="ACY47602.1"/>
    </source>
</evidence>
<dbReference type="GO" id="GO:0005886">
    <property type="term" value="C:plasma membrane"/>
    <property type="evidence" value="ECO:0007669"/>
    <property type="project" value="InterPro"/>
</dbReference>
<dbReference type="PANTHER" id="PTHR36985">
    <property type="entry name" value="TRANSLOCATION AND ASSEMBLY MODULE SUBUNIT TAMB"/>
    <property type="match status" value="1"/>
</dbReference>
<evidence type="ECO:0000256" key="1">
    <source>
        <dbReference type="ARBA" id="ARBA00004167"/>
    </source>
</evidence>